<gene>
    <name evidence="1" type="primary">Necator_chrX.g25725</name>
    <name evidence="1" type="ORF">RB195_025559</name>
</gene>
<dbReference type="Proteomes" id="UP001303046">
    <property type="component" value="Unassembled WGS sequence"/>
</dbReference>
<dbReference type="EMBL" id="JAVFWL010000006">
    <property type="protein sequence ID" value="KAK6765721.1"/>
    <property type="molecule type" value="Genomic_DNA"/>
</dbReference>
<accession>A0ABR1EV53</accession>
<sequence>MMLSLKALQAARGQTAIVSRKRSFLPKPPRTVWNGWWPWFQFANPPPVYIFRRSLLQVDMRMLTET</sequence>
<organism evidence="1 2">
    <name type="scientific">Necator americanus</name>
    <name type="common">Human hookworm</name>
    <dbReference type="NCBI Taxonomy" id="51031"/>
    <lineage>
        <taxon>Eukaryota</taxon>
        <taxon>Metazoa</taxon>
        <taxon>Ecdysozoa</taxon>
        <taxon>Nematoda</taxon>
        <taxon>Chromadorea</taxon>
        <taxon>Rhabditida</taxon>
        <taxon>Rhabditina</taxon>
        <taxon>Rhabditomorpha</taxon>
        <taxon>Strongyloidea</taxon>
        <taxon>Ancylostomatidae</taxon>
        <taxon>Bunostominae</taxon>
        <taxon>Necator</taxon>
    </lineage>
</organism>
<proteinExistence type="predicted"/>
<evidence type="ECO:0000313" key="1">
    <source>
        <dbReference type="EMBL" id="KAK6765721.1"/>
    </source>
</evidence>
<evidence type="ECO:0000313" key="2">
    <source>
        <dbReference type="Proteomes" id="UP001303046"/>
    </source>
</evidence>
<comment type="caution">
    <text evidence="1">The sequence shown here is derived from an EMBL/GenBank/DDBJ whole genome shotgun (WGS) entry which is preliminary data.</text>
</comment>
<name>A0ABR1EV53_NECAM</name>
<reference evidence="1 2" key="1">
    <citation type="submission" date="2023-08" db="EMBL/GenBank/DDBJ databases">
        <title>A Necator americanus chromosomal reference genome.</title>
        <authorList>
            <person name="Ilik V."/>
            <person name="Petrzelkova K.J."/>
            <person name="Pardy F."/>
            <person name="Fuh T."/>
            <person name="Niatou-Singa F.S."/>
            <person name="Gouil Q."/>
            <person name="Baker L."/>
            <person name="Ritchie M.E."/>
            <person name="Jex A.R."/>
            <person name="Gazzola D."/>
            <person name="Li H."/>
            <person name="Toshio Fujiwara R."/>
            <person name="Zhan B."/>
            <person name="Aroian R.V."/>
            <person name="Pafco B."/>
            <person name="Schwarz E.M."/>
        </authorList>
    </citation>
    <scope>NUCLEOTIDE SEQUENCE [LARGE SCALE GENOMIC DNA]</scope>
    <source>
        <strain evidence="1 2">Aroian</strain>
        <tissue evidence="1">Whole animal</tissue>
    </source>
</reference>
<protein>
    <submittedName>
        <fullName evidence="1">Uncharacterized protein</fullName>
    </submittedName>
</protein>
<keyword evidence="2" id="KW-1185">Reference proteome</keyword>